<name>A0ABW8GSQ2_9GAMM</name>
<proteinExistence type="inferred from homology"/>
<dbReference type="InterPro" id="IPR013356">
    <property type="entry name" value="T2SS_GspD"/>
</dbReference>
<feature type="domain" description="NolW-like" evidence="13">
    <location>
        <begin position="260"/>
        <end position="335"/>
    </location>
</feature>
<evidence type="ECO:0000313" key="15">
    <source>
        <dbReference type="EMBL" id="MFJ5512386.1"/>
    </source>
</evidence>
<evidence type="ECO:0000256" key="5">
    <source>
        <dbReference type="ARBA" id="ARBA00022692"/>
    </source>
</evidence>
<dbReference type="Pfam" id="PF03958">
    <property type="entry name" value="Secretin_N"/>
    <property type="match status" value="3"/>
</dbReference>
<evidence type="ECO:0000256" key="7">
    <source>
        <dbReference type="ARBA" id="ARBA00022927"/>
    </source>
</evidence>
<dbReference type="InterPro" id="IPR004845">
    <property type="entry name" value="T2SS_GspD_CS"/>
</dbReference>
<keyword evidence="7" id="KW-0653">Protein transport</keyword>
<accession>A0ABW8GSQ2</accession>
<dbReference type="NCBIfam" id="TIGR02517">
    <property type="entry name" value="type_II_gspD"/>
    <property type="match status" value="1"/>
</dbReference>
<evidence type="ECO:0000259" key="14">
    <source>
        <dbReference type="Pfam" id="PF21305"/>
    </source>
</evidence>
<evidence type="ECO:0000256" key="3">
    <source>
        <dbReference type="ARBA" id="ARBA00022448"/>
    </source>
</evidence>
<dbReference type="InterPro" id="IPR049371">
    <property type="entry name" value="GspD-like_N0"/>
</dbReference>
<feature type="domain" description="Type II/III secretion system secretin-like" evidence="12">
    <location>
        <begin position="419"/>
        <end position="584"/>
    </location>
</feature>
<organism evidence="15 16">
    <name type="scientific">Pectobacterium jejuense</name>
    <dbReference type="NCBI Taxonomy" id="2974022"/>
    <lineage>
        <taxon>Bacteria</taxon>
        <taxon>Pseudomonadati</taxon>
        <taxon>Pseudomonadota</taxon>
        <taxon>Gammaproteobacteria</taxon>
        <taxon>Enterobacterales</taxon>
        <taxon>Pectobacteriaceae</taxon>
        <taxon>Pectobacterium</taxon>
    </lineage>
</organism>
<keyword evidence="3 10" id="KW-0813">Transport</keyword>
<dbReference type="PROSITE" id="PS00875">
    <property type="entry name" value="T2SP_D"/>
    <property type="match status" value="1"/>
</dbReference>
<keyword evidence="8" id="KW-0472">Membrane</keyword>
<dbReference type="Pfam" id="PF21305">
    <property type="entry name" value="type_II_gspD_N0"/>
    <property type="match status" value="1"/>
</dbReference>
<dbReference type="InterPro" id="IPR038591">
    <property type="entry name" value="NolW-like_sf"/>
</dbReference>
<dbReference type="InterPro" id="IPR050810">
    <property type="entry name" value="Bact_Secretion_Sys_Channel"/>
</dbReference>
<evidence type="ECO:0000256" key="9">
    <source>
        <dbReference type="ARBA" id="ARBA00023237"/>
    </source>
</evidence>
<dbReference type="InterPro" id="IPR004846">
    <property type="entry name" value="T2SS/T3SS_dom"/>
</dbReference>
<feature type="domain" description="NolW-like" evidence="13">
    <location>
        <begin position="120"/>
        <end position="181"/>
    </location>
</feature>
<dbReference type="PANTHER" id="PTHR30332">
    <property type="entry name" value="PROBABLE GENERAL SECRETION PATHWAY PROTEIN D"/>
    <property type="match status" value="1"/>
</dbReference>
<dbReference type="Pfam" id="PF00263">
    <property type="entry name" value="Secretin"/>
    <property type="match status" value="1"/>
</dbReference>
<protein>
    <submittedName>
        <fullName evidence="15">Type II secretion system secretin GspD</fullName>
    </submittedName>
</protein>
<evidence type="ECO:0000256" key="8">
    <source>
        <dbReference type="ARBA" id="ARBA00023136"/>
    </source>
</evidence>
<evidence type="ECO:0000256" key="6">
    <source>
        <dbReference type="ARBA" id="ARBA00022729"/>
    </source>
</evidence>
<sequence length="650" mass="70279">MLLLSGSVLLMASSLAWSAEFSASFKGTDIQEFINTVSKNLNKTVIIDPSVSGTITVRSYDMMNEEQYYQFFLSVLDVYGFTVIPMDNNVLKIIRSKDAKSTSMPLATDEQPGIGDEVVTRVVPVNNVAARDLAPLLRQLNDNAGAGSVVHYEPSNVLLMTGRAGVIQRLMTIVERVDQTGDRNVTSIPLSYASSTEVVKMVNELNKMDEKSALPGMLTANVVADERTNSVLVRGEPNSRQRVIDMIKQLDRQQAVQGNTKVIYLKYAKATDLVEVLTGVGDSIQTDQQNALPALRKDISIKAHEQTNSLIVNAAPDIMRDLEQVIAQLDIRRPQVLVEAIIAEVQDADGMNLGVQWANKNAGVTQFTNTGLPITTMMAGADQFRRDGTLGTAATTALGGFNGIAAGFYQGNWSMLLTALSKNSKNDILATPSIVTLDNMEATFNVGQEVPVLAGSQTTSGDNVFQTVERKTVGIKLKVKPQINEGDSVLLEIEQEVSSVADAASSSSTDLGATFNTRTVNNAVLVSSGETVVVGGLLDKSTNESASKVPLLGDIPVLGYLFRSNSTETKKRNLMLFIRPSIIRDRSQYQSASASKYHSFNAEEEKQRDVNGSEGGLLSNDLLRLPEGGNAYTFRQVQSSIVAFYPAGGK</sequence>
<gene>
    <name evidence="15" type="primary">gspD</name>
    <name evidence="15" type="ORF">ACIPUH_06225</name>
</gene>
<comment type="subcellular location">
    <subcellularLocation>
        <location evidence="1 10">Cell outer membrane</location>
    </subcellularLocation>
</comment>
<feature type="domain" description="NolW-like" evidence="13">
    <location>
        <begin position="187"/>
        <end position="255"/>
    </location>
</feature>
<dbReference type="InterPro" id="IPR001775">
    <property type="entry name" value="GspD/PilQ"/>
</dbReference>
<keyword evidence="9" id="KW-0998">Cell outer membrane</keyword>
<reference evidence="15 16" key="1">
    <citation type="submission" date="2024-10" db="EMBL/GenBank/DDBJ databases">
        <authorList>
            <person name="Lu C.-H."/>
        </authorList>
    </citation>
    <scope>NUCLEOTIDE SEQUENCE [LARGE SCALE GENOMIC DNA]</scope>
    <source>
        <strain evidence="15 16">22LXZD03-01</strain>
    </source>
</reference>
<keyword evidence="6 11" id="KW-0732">Signal</keyword>
<dbReference type="EMBL" id="JBIXLB010000002">
    <property type="protein sequence ID" value="MFJ5512386.1"/>
    <property type="molecule type" value="Genomic_DNA"/>
</dbReference>
<comment type="caution">
    <text evidence="15">The sequence shown here is derived from an EMBL/GenBank/DDBJ whole genome shotgun (WGS) entry which is preliminary data.</text>
</comment>
<dbReference type="PANTHER" id="PTHR30332:SF24">
    <property type="entry name" value="SECRETIN GSPD-RELATED"/>
    <property type="match status" value="1"/>
</dbReference>
<dbReference type="Gene3D" id="3.30.1370.120">
    <property type="match status" value="3"/>
</dbReference>
<evidence type="ECO:0000313" key="16">
    <source>
        <dbReference type="Proteomes" id="UP001617702"/>
    </source>
</evidence>
<dbReference type="Proteomes" id="UP001617702">
    <property type="component" value="Unassembled WGS sequence"/>
</dbReference>
<evidence type="ECO:0000256" key="1">
    <source>
        <dbReference type="ARBA" id="ARBA00004442"/>
    </source>
</evidence>
<comment type="similarity">
    <text evidence="2">Belongs to the bacterial secretin family. GSP D subfamily.</text>
</comment>
<evidence type="ECO:0000256" key="10">
    <source>
        <dbReference type="RuleBase" id="RU004004"/>
    </source>
</evidence>
<evidence type="ECO:0000256" key="11">
    <source>
        <dbReference type="SAM" id="SignalP"/>
    </source>
</evidence>
<evidence type="ECO:0000259" key="13">
    <source>
        <dbReference type="Pfam" id="PF03958"/>
    </source>
</evidence>
<keyword evidence="4" id="KW-1134">Transmembrane beta strand</keyword>
<feature type="signal peptide" evidence="11">
    <location>
        <begin position="1"/>
        <end position="18"/>
    </location>
</feature>
<feature type="chain" id="PRO_5045616937" evidence="11">
    <location>
        <begin position="19"/>
        <end position="650"/>
    </location>
</feature>
<evidence type="ECO:0000259" key="12">
    <source>
        <dbReference type="Pfam" id="PF00263"/>
    </source>
</evidence>
<evidence type="ECO:0000256" key="4">
    <source>
        <dbReference type="ARBA" id="ARBA00022452"/>
    </source>
</evidence>
<feature type="domain" description="GspD-like N0" evidence="14">
    <location>
        <begin position="24"/>
        <end position="93"/>
    </location>
</feature>
<evidence type="ECO:0000256" key="2">
    <source>
        <dbReference type="ARBA" id="ARBA00006980"/>
    </source>
</evidence>
<dbReference type="RefSeq" id="WP_205550241.1">
    <property type="nucleotide sequence ID" value="NZ_JBIXKZ010000001.1"/>
</dbReference>
<keyword evidence="5" id="KW-0812">Transmembrane</keyword>
<dbReference type="InterPro" id="IPR005644">
    <property type="entry name" value="NolW-like"/>
</dbReference>
<keyword evidence="16" id="KW-1185">Reference proteome</keyword>
<dbReference type="PRINTS" id="PR00811">
    <property type="entry name" value="BCTERIALGSPD"/>
</dbReference>